<evidence type="ECO:0000313" key="2">
    <source>
        <dbReference type="EMBL" id="EFJ46309.1"/>
    </source>
</evidence>
<feature type="region of interest" description="Disordered" evidence="1">
    <location>
        <begin position="174"/>
        <end position="371"/>
    </location>
</feature>
<gene>
    <name evidence="2" type="ORF">VOLCADRAFT_105657</name>
</gene>
<feature type="region of interest" description="Disordered" evidence="1">
    <location>
        <begin position="95"/>
        <end position="151"/>
    </location>
</feature>
<feature type="compositionally biased region" description="Low complexity" evidence="1">
    <location>
        <begin position="121"/>
        <end position="139"/>
    </location>
</feature>
<evidence type="ECO:0000313" key="3">
    <source>
        <dbReference type="Proteomes" id="UP000001058"/>
    </source>
</evidence>
<keyword evidence="3" id="KW-1185">Reference proteome</keyword>
<sequence>MGRCLKGFKSFKDLGGPRLVRLQLYVRRGDTVFRDELEWDVNDPAASTLQYACEVCVHLHLDLAWAQAISSHLHDLVHEVVEDLRKHPEEVSLLPPTPGIWHTTSTSWEPLPPGQMPPDQPQLQQHEPQGQQEPLLGSSGQNGSGGAAAVAGCASGTGSGSGVIPRDAVRSPFPRIEAYDPATDLEAERRARREAKAERRKREDEVRQHPPRPQPEDARSGGQQQSPVMKEVEAREGPPGQGPSMASMQQQQQSLMQPRQVKNEPAVGQTTTSPLPQQQQQLPPPQQQQQQQATGHHHHGHHHHHHHSHSHHSHHQQHTPLQQQQQQFQQQQQQLQPQQQYQPQMQQPGHKQEPQMQQQGMRPDTTHGTVS</sequence>
<dbReference type="Pfam" id="PF04855">
    <property type="entry name" value="SNF5"/>
    <property type="match status" value="1"/>
</dbReference>
<feature type="compositionally biased region" description="Basic and acidic residues" evidence="1">
    <location>
        <begin position="186"/>
        <end position="219"/>
    </location>
</feature>
<name>D8U262_VOLCA</name>
<accession>D8U262</accession>
<dbReference type="STRING" id="3068.D8U262"/>
<reference evidence="2 3" key="1">
    <citation type="journal article" date="2010" name="Science">
        <title>Genomic analysis of organismal complexity in the multicellular green alga Volvox carteri.</title>
        <authorList>
            <person name="Prochnik S.E."/>
            <person name="Umen J."/>
            <person name="Nedelcu A.M."/>
            <person name="Hallmann A."/>
            <person name="Miller S.M."/>
            <person name="Nishii I."/>
            <person name="Ferris P."/>
            <person name="Kuo A."/>
            <person name="Mitros T."/>
            <person name="Fritz-Laylin L.K."/>
            <person name="Hellsten U."/>
            <person name="Chapman J."/>
            <person name="Simakov O."/>
            <person name="Rensing S.A."/>
            <person name="Terry A."/>
            <person name="Pangilinan J."/>
            <person name="Kapitonov V."/>
            <person name="Jurka J."/>
            <person name="Salamov A."/>
            <person name="Shapiro H."/>
            <person name="Schmutz J."/>
            <person name="Grimwood J."/>
            <person name="Lindquist E."/>
            <person name="Lucas S."/>
            <person name="Grigoriev I.V."/>
            <person name="Schmitt R."/>
            <person name="Kirk D."/>
            <person name="Rokhsar D.S."/>
        </authorList>
    </citation>
    <scope>NUCLEOTIDE SEQUENCE [LARGE SCALE GENOMIC DNA]</scope>
    <source>
        <strain evidence="3">f. Nagariensis / Eve</strain>
    </source>
</reference>
<feature type="compositionally biased region" description="Low complexity" evidence="1">
    <location>
        <begin position="268"/>
        <end position="294"/>
    </location>
</feature>
<organism evidence="3">
    <name type="scientific">Volvox carteri f. nagariensis</name>
    <dbReference type="NCBI Taxonomy" id="3068"/>
    <lineage>
        <taxon>Eukaryota</taxon>
        <taxon>Viridiplantae</taxon>
        <taxon>Chlorophyta</taxon>
        <taxon>core chlorophytes</taxon>
        <taxon>Chlorophyceae</taxon>
        <taxon>CS clade</taxon>
        <taxon>Chlamydomonadales</taxon>
        <taxon>Volvocaceae</taxon>
        <taxon>Volvox</taxon>
    </lineage>
</organism>
<dbReference type="InParanoid" id="D8U262"/>
<protein>
    <submittedName>
        <fullName evidence="2">Uncharacterized protein</fullName>
    </submittedName>
</protein>
<feature type="compositionally biased region" description="Basic residues" evidence="1">
    <location>
        <begin position="295"/>
        <end position="317"/>
    </location>
</feature>
<feature type="compositionally biased region" description="Low complexity" evidence="1">
    <location>
        <begin position="242"/>
        <end position="260"/>
    </location>
</feature>
<evidence type="ECO:0000256" key="1">
    <source>
        <dbReference type="SAM" id="MobiDB-lite"/>
    </source>
</evidence>
<dbReference type="OrthoDB" id="547934at2759"/>
<dbReference type="InterPro" id="IPR006939">
    <property type="entry name" value="SNF5"/>
</dbReference>
<dbReference type="RefSeq" id="XP_002952756.1">
    <property type="nucleotide sequence ID" value="XM_002952710.1"/>
</dbReference>
<dbReference type="GO" id="GO:0006338">
    <property type="term" value="P:chromatin remodeling"/>
    <property type="evidence" value="ECO:0007669"/>
    <property type="project" value="InterPro"/>
</dbReference>
<proteinExistence type="predicted"/>
<feature type="compositionally biased region" description="Low complexity" evidence="1">
    <location>
        <begin position="318"/>
        <end position="349"/>
    </location>
</feature>
<dbReference type="AlphaFoldDB" id="D8U262"/>
<dbReference type="KEGG" id="vcn:VOLCADRAFT_105657"/>
<feature type="compositionally biased region" description="Pro residues" evidence="1">
    <location>
        <begin position="110"/>
        <end position="120"/>
    </location>
</feature>
<feature type="compositionally biased region" description="Polar residues" evidence="1">
    <location>
        <begin position="354"/>
        <end position="371"/>
    </location>
</feature>
<dbReference type="EMBL" id="GL378352">
    <property type="protein sequence ID" value="EFJ46309.1"/>
    <property type="molecule type" value="Genomic_DNA"/>
</dbReference>
<dbReference type="Proteomes" id="UP000001058">
    <property type="component" value="Unassembled WGS sequence"/>
</dbReference>
<dbReference type="GeneID" id="9627255"/>
<dbReference type="GO" id="GO:0000228">
    <property type="term" value="C:nuclear chromosome"/>
    <property type="evidence" value="ECO:0007669"/>
    <property type="project" value="InterPro"/>
</dbReference>